<dbReference type="RefSeq" id="WP_163393347.1">
    <property type="nucleotide sequence ID" value="NZ_BMKP01000002.1"/>
</dbReference>
<evidence type="ECO:0000256" key="2">
    <source>
        <dbReference type="SAM" id="SignalP"/>
    </source>
</evidence>
<organism evidence="4 5">
    <name type="scientific">Flavobacterium limi</name>
    <dbReference type="NCBI Taxonomy" id="2045105"/>
    <lineage>
        <taxon>Bacteria</taxon>
        <taxon>Pseudomonadati</taxon>
        <taxon>Bacteroidota</taxon>
        <taxon>Flavobacteriia</taxon>
        <taxon>Flavobacteriales</taxon>
        <taxon>Flavobacteriaceae</taxon>
        <taxon>Flavobacterium</taxon>
    </lineage>
</organism>
<feature type="signal peptide" evidence="2">
    <location>
        <begin position="1"/>
        <end position="21"/>
    </location>
</feature>
<dbReference type="PANTHER" id="PTHR48081:SF13">
    <property type="entry name" value="ALPHA_BETA HYDROLASE"/>
    <property type="match status" value="1"/>
</dbReference>
<dbReference type="InterPro" id="IPR029058">
    <property type="entry name" value="AB_hydrolase_fold"/>
</dbReference>
<evidence type="ECO:0000313" key="4">
    <source>
        <dbReference type="EMBL" id="GGF05812.1"/>
    </source>
</evidence>
<dbReference type="Gene3D" id="3.40.50.1820">
    <property type="entry name" value="alpha/beta hydrolase"/>
    <property type="match status" value="1"/>
</dbReference>
<keyword evidence="5" id="KW-1185">Reference proteome</keyword>
<dbReference type="Proteomes" id="UP000655016">
    <property type="component" value="Unassembled WGS sequence"/>
</dbReference>
<keyword evidence="2" id="KW-0732">Signal</keyword>
<proteinExistence type="predicted"/>
<accession>A0ABQ1TX55</accession>
<reference evidence="5" key="1">
    <citation type="journal article" date="2019" name="Int. J. Syst. Evol. Microbiol.">
        <title>The Global Catalogue of Microorganisms (GCM) 10K type strain sequencing project: providing services to taxonomists for standard genome sequencing and annotation.</title>
        <authorList>
            <consortium name="The Broad Institute Genomics Platform"/>
            <consortium name="The Broad Institute Genome Sequencing Center for Infectious Disease"/>
            <person name="Wu L."/>
            <person name="Ma J."/>
        </authorList>
    </citation>
    <scope>NUCLEOTIDE SEQUENCE [LARGE SCALE GENOMIC DNA]</scope>
    <source>
        <strain evidence="5">CGMCC 1.16060</strain>
    </source>
</reference>
<dbReference type="InterPro" id="IPR049492">
    <property type="entry name" value="BD-FAE-like_dom"/>
</dbReference>
<evidence type="ECO:0000313" key="5">
    <source>
        <dbReference type="Proteomes" id="UP000655016"/>
    </source>
</evidence>
<feature type="chain" id="PRO_5046807968" description="BD-FAE-like domain-containing protein" evidence="2">
    <location>
        <begin position="22"/>
        <end position="329"/>
    </location>
</feature>
<evidence type="ECO:0000256" key="1">
    <source>
        <dbReference type="ARBA" id="ARBA00022801"/>
    </source>
</evidence>
<dbReference type="InterPro" id="IPR050300">
    <property type="entry name" value="GDXG_lipolytic_enzyme"/>
</dbReference>
<dbReference type="PANTHER" id="PTHR48081">
    <property type="entry name" value="AB HYDROLASE SUPERFAMILY PROTEIN C4A8.06C"/>
    <property type="match status" value="1"/>
</dbReference>
<sequence>MKLVKQTVFSLILFLSFQSQAQKTINIIPRDTSFNISNEYKKQLKYFPHIKAAKDILPAGVTENRELVYTTLKNTPFGDRDLHLDVFSPKKNGKYPALIMIHGGGWRSGDKKLQIPMAQKLAAKGIVTICVEYQLSLEAKYPAAVYNIKSAIRWVRANAGKYNIDPNKIAVSGCSAGGQLAMLVGLTNGVASKEGDQGNLGFSSEVQAIVDIDGVVDFMAPSSLNLTRKPNSPDVEWLGGTFFEKPEVWKDASGIFWANEKSCPILFINSGFSRFHAGQDELIGMMKEWNIYTEVHKFDEKIHPFWLFEPWVDPTVNYIYDFLMKNLNK</sequence>
<feature type="domain" description="BD-FAE-like" evidence="3">
    <location>
        <begin position="84"/>
        <end position="269"/>
    </location>
</feature>
<name>A0ABQ1TX55_9FLAO</name>
<dbReference type="Pfam" id="PF20434">
    <property type="entry name" value="BD-FAE"/>
    <property type="match status" value="1"/>
</dbReference>
<keyword evidence="1" id="KW-0378">Hydrolase</keyword>
<protein>
    <recommendedName>
        <fullName evidence="3">BD-FAE-like domain-containing protein</fullName>
    </recommendedName>
</protein>
<evidence type="ECO:0000259" key="3">
    <source>
        <dbReference type="Pfam" id="PF20434"/>
    </source>
</evidence>
<gene>
    <name evidence="4" type="ORF">GCM10011518_13800</name>
</gene>
<dbReference type="SUPFAM" id="SSF53474">
    <property type="entry name" value="alpha/beta-Hydrolases"/>
    <property type="match status" value="1"/>
</dbReference>
<comment type="caution">
    <text evidence="4">The sequence shown here is derived from an EMBL/GenBank/DDBJ whole genome shotgun (WGS) entry which is preliminary data.</text>
</comment>
<dbReference type="EMBL" id="BMKP01000002">
    <property type="protein sequence ID" value="GGF05812.1"/>
    <property type="molecule type" value="Genomic_DNA"/>
</dbReference>